<dbReference type="GO" id="GO:0046872">
    <property type="term" value="F:metal ion binding"/>
    <property type="evidence" value="ECO:0007669"/>
    <property type="project" value="UniProtKB-KW"/>
</dbReference>
<evidence type="ECO:0000256" key="3">
    <source>
        <dbReference type="ARBA" id="ARBA00022723"/>
    </source>
</evidence>
<dbReference type="PROSITE" id="PS51782">
    <property type="entry name" value="LYSM"/>
    <property type="match status" value="1"/>
</dbReference>
<evidence type="ECO:0000313" key="9">
    <source>
        <dbReference type="EMBL" id="TXC69297.1"/>
    </source>
</evidence>
<protein>
    <submittedName>
        <fullName evidence="9">M48 family metalloprotease</fullName>
    </submittedName>
</protein>
<keyword evidence="10" id="KW-1185">Reference proteome</keyword>
<evidence type="ECO:0000256" key="4">
    <source>
        <dbReference type="ARBA" id="ARBA00022801"/>
    </source>
</evidence>
<feature type="region of interest" description="Disordered" evidence="7">
    <location>
        <begin position="1"/>
        <end position="27"/>
    </location>
</feature>
<dbReference type="GO" id="GO:0016020">
    <property type="term" value="C:membrane"/>
    <property type="evidence" value="ECO:0007669"/>
    <property type="project" value="TreeGrafter"/>
</dbReference>
<evidence type="ECO:0000256" key="2">
    <source>
        <dbReference type="ARBA" id="ARBA00022670"/>
    </source>
</evidence>
<evidence type="ECO:0000256" key="7">
    <source>
        <dbReference type="SAM" id="MobiDB-lite"/>
    </source>
</evidence>
<dbReference type="GO" id="GO:0004222">
    <property type="term" value="F:metalloendopeptidase activity"/>
    <property type="evidence" value="ECO:0007669"/>
    <property type="project" value="InterPro"/>
</dbReference>
<keyword evidence="4" id="KW-0378">Hydrolase</keyword>
<keyword evidence="5" id="KW-0862">Zinc</keyword>
<dbReference type="Gene3D" id="3.30.2010.10">
    <property type="entry name" value="Metalloproteases ('zincins'), catalytic domain"/>
    <property type="match status" value="1"/>
</dbReference>
<evidence type="ECO:0000313" key="10">
    <source>
        <dbReference type="Proteomes" id="UP000321129"/>
    </source>
</evidence>
<evidence type="ECO:0000259" key="8">
    <source>
        <dbReference type="PROSITE" id="PS51782"/>
    </source>
</evidence>
<keyword evidence="6 9" id="KW-0482">Metalloprotease</keyword>
<dbReference type="PANTHER" id="PTHR22726">
    <property type="entry name" value="METALLOENDOPEPTIDASE OMA1"/>
    <property type="match status" value="1"/>
</dbReference>
<dbReference type="OrthoDB" id="9810445at2"/>
<dbReference type="PANTHER" id="PTHR22726:SF24">
    <property type="entry name" value="M48 FAMILY METALLOPEPTIDASE"/>
    <property type="match status" value="1"/>
</dbReference>
<reference evidence="9 10" key="1">
    <citation type="submission" date="2019-08" db="EMBL/GenBank/DDBJ databases">
        <title>Sphingorhabdus soil sp. nov., isolated from arctic soil.</title>
        <authorList>
            <person name="Liu Y."/>
        </authorList>
    </citation>
    <scope>NUCLEOTIDE SEQUENCE [LARGE SCALE GENOMIC DNA]</scope>
    <source>
        <strain evidence="9 10">D-2Q-5-6</strain>
    </source>
</reference>
<dbReference type="Pfam" id="PF01476">
    <property type="entry name" value="LysM"/>
    <property type="match status" value="1"/>
</dbReference>
<dbReference type="GO" id="GO:0051603">
    <property type="term" value="P:proteolysis involved in protein catabolic process"/>
    <property type="evidence" value="ECO:0007669"/>
    <property type="project" value="TreeGrafter"/>
</dbReference>
<dbReference type="CDD" id="cd00118">
    <property type="entry name" value="LysM"/>
    <property type="match status" value="1"/>
</dbReference>
<dbReference type="AlphaFoldDB" id="A0A5C6U8A6"/>
<dbReference type="EMBL" id="VOPY01000002">
    <property type="protein sequence ID" value="TXC69297.1"/>
    <property type="molecule type" value="Genomic_DNA"/>
</dbReference>
<dbReference type="InterPro" id="IPR018392">
    <property type="entry name" value="LysM"/>
</dbReference>
<evidence type="ECO:0000256" key="6">
    <source>
        <dbReference type="ARBA" id="ARBA00023049"/>
    </source>
</evidence>
<keyword evidence="2 9" id="KW-0645">Protease</keyword>
<proteinExistence type="predicted"/>
<evidence type="ECO:0000256" key="5">
    <source>
        <dbReference type="ARBA" id="ARBA00022833"/>
    </source>
</evidence>
<evidence type="ECO:0000256" key="1">
    <source>
        <dbReference type="ARBA" id="ARBA00001947"/>
    </source>
</evidence>
<keyword evidence="3" id="KW-0479">Metal-binding</keyword>
<name>A0A5C6U8A6_9SPHN</name>
<dbReference type="InterPro" id="IPR001915">
    <property type="entry name" value="Peptidase_M48"/>
</dbReference>
<dbReference type="RefSeq" id="WP_147123248.1">
    <property type="nucleotide sequence ID" value="NZ_VOPY01000002.1"/>
</dbReference>
<dbReference type="InterPro" id="IPR051156">
    <property type="entry name" value="Mito/Outer_Membr_Metalloprot"/>
</dbReference>
<feature type="domain" description="LysM" evidence="8">
    <location>
        <begin position="427"/>
        <end position="474"/>
    </location>
</feature>
<comment type="caution">
    <text evidence="9">The sequence shown here is derived from an EMBL/GenBank/DDBJ whole genome shotgun (WGS) entry which is preliminary data.</text>
</comment>
<dbReference type="Proteomes" id="UP000321129">
    <property type="component" value="Unassembled WGS sequence"/>
</dbReference>
<comment type="cofactor">
    <cofactor evidence="1">
        <name>Zn(2+)</name>
        <dbReference type="ChEBI" id="CHEBI:29105"/>
    </cofactor>
</comment>
<sequence length="480" mass="50251">MGNTGGGDVVAGQSAPITSQERAEGAKNHPEILQEFGGTYQGSQAAYVTRVGQNIAVQSGLSNSASSFTVSLLNSPVNNAFAIPGGYVYVTRQLMALMNNEAELAGVLGHEIGHVAARHSQKRQSKAQTNTILGVLGTVVGGLLGNAGGIASTVGGLLQNNALQVAQIATLGYSRGQELEADRLGVQYLARAGYDPRALSTMLASLAAQDDLEARVAGRDARSIPEWASTHPDPASRVADAQRIAASTGVTGGRLNEAAFKAAVDGVLYGDDPAQGIVEGQTFQHPDLRFAFSVPQGYGMQNGTQAVTISGPNGQAMFTTAGSYNGNMSDYLTRALKGIAGDTQLQVGQVSRTTVNGLPASYVTARANTQSGAVDITIFAYEFSNTSAFHFATLTKAGDAGVFNSMFQSVRRLSAAQAAAIKPRYIDVVTVRAGDTVASLANRMAYDNFRTERFLVLNRLSANARLNVGDRVKIVVKGNR</sequence>
<organism evidence="9 10">
    <name type="scientific">Flavisphingopyxis soli</name>
    <dbReference type="NCBI Taxonomy" id="2601267"/>
    <lineage>
        <taxon>Bacteria</taxon>
        <taxon>Pseudomonadati</taxon>
        <taxon>Pseudomonadota</taxon>
        <taxon>Alphaproteobacteria</taxon>
        <taxon>Sphingomonadales</taxon>
        <taxon>Sphingopyxidaceae</taxon>
        <taxon>Flavisphingopyxis</taxon>
    </lineage>
</organism>
<dbReference type="Pfam" id="PF01435">
    <property type="entry name" value="Peptidase_M48"/>
    <property type="match status" value="1"/>
</dbReference>
<accession>A0A5C6U8A6</accession>
<gene>
    <name evidence="9" type="ORF">FSZ31_07890</name>
</gene>